<dbReference type="AlphaFoldDB" id="A0A1H4EG59"/>
<dbReference type="InterPro" id="IPR011009">
    <property type="entry name" value="Kinase-like_dom_sf"/>
</dbReference>
<dbReference type="Proteomes" id="UP000183253">
    <property type="component" value="Unassembled WGS sequence"/>
</dbReference>
<gene>
    <name evidence="1" type="ORF">SAMN05444145_10750</name>
</gene>
<dbReference type="PROSITE" id="PS00108">
    <property type="entry name" value="PROTEIN_KINASE_ST"/>
    <property type="match status" value="1"/>
</dbReference>
<dbReference type="InterPro" id="IPR008271">
    <property type="entry name" value="Ser/Thr_kinase_AS"/>
</dbReference>
<evidence type="ECO:0000313" key="2">
    <source>
        <dbReference type="Proteomes" id="UP000183253"/>
    </source>
</evidence>
<proteinExistence type="predicted"/>
<keyword evidence="2" id="KW-1185">Reference proteome</keyword>
<dbReference type="EMBL" id="FNRI01000007">
    <property type="protein sequence ID" value="SEA83232.1"/>
    <property type="molecule type" value="Genomic_DNA"/>
</dbReference>
<accession>A0A1H4EG59</accession>
<sequence>MFTLRQYLLTLSDSRGLTRTLGEVELCLDERGRPRYSVGNSAVVFRIRRNGCIRSLRCYLRKMRHLREIYGDKLLEKELFLYTSSETGVWVDAVLGDWIEGVTLHEAAAEATLARDTAKLRSLAESFDALAAGMIADDCAHGDLKPANIIVGRDRKLHPIDFDATFLPAFAGEASPELGTAAYQHPARTAADFNERLDDYPAALISTGLHALAEDPTFWDRYGTTDGLLFSPRKIPGDPAYREALALFERRGRAVQYRVAQLLCAPSLQLFGLAELLREAVRQAGEQQPATDESTPELFVENGRWGYRTPQRIVIPPLYDSGFDFTEGLAAVLLGGTWHYIDTTGRTCLSFPECEAVKPFRNGRAQVVRNGCRIGIDRAGNERPVAENEFAI</sequence>
<dbReference type="OrthoDB" id="2485468at2"/>
<dbReference type="GO" id="GO:0004672">
    <property type="term" value="F:protein kinase activity"/>
    <property type="evidence" value="ECO:0007669"/>
    <property type="project" value="InterPro"/>
</dbReference>
<protein>
    <submittedName>
        <fullName evidence="1">WG containing repeat-containing protein</fullName>
    </submittedName>
</protein>
<name>A0A1H4EG59_9BACT</name>
<dbReference type="InterPro" id="IPR032774">
    <property type="entry name" value="WG_beta_rep"/>
</dbReference>
<dbReference type="STRING" id="1033731.SAMN05444145_10750"/>
<organism evidence="1 2">
    <name type="scientific">Alistipes timonensis JC136</name>
    <dbReference type="NCBI Taxonomy" id="1033731"/>
    <lineage>
        <taxon>Bacteria</taxon>
        <taxon>Pseudomonadati</taxon>
        <taxon>Bacteroidota</taxon>
        <taxon>Bacteroidia</taxon>
        <taxon>Bacteroidales</taxon>
        <taxon>Rikenellaceae</taxon>
        <taxon>Alistipes</taxon>
    </lineage>
</organism>
<dbReference type="Pfam" id="PF14903">
    <property type="entry name" value="WG_beta_rep"/>
    <property type="match status" value="2"/>
</dbReference>
<evidence type="ECO:0000313" key="1">
    <source>
        <dbReference type="EMBL" id="SEA83232.1"/>
    </source>
</evidence>
<dbReference type="SUPFAM" id="SSF56112">
    <property type="entry name" value="Protein kinase-like (PK-like)"/>
    <property type="match status" value="1"/>
</dbReference>
<dbReference type="RefSeq" id="WP_010265218.1">
    <property type="nucleotide sequence ID" value="NZ_CAEG01000016.1"/>
</dbReference>
<reference evidence="1 2" key="1">
    <citation type="submission" date="2016-10" db="EMBL/GenBank/DDBJ databases">
        <authorList>
            <person name="de Groot N.N."/>
        </authorList>
    </citation>
    <scope>NUCLEOTIDE SEQUENCE [LARGE SCALE GENOMIC DNA]</scope>
    <source>
        <strain evidence="1 2">DSM 25383</strain>
    </source>
</reference>